<dbReference type="SUPFAM" id="SSF52058">
    <property type="entry name" value="L domain-like"/>
    <property type="match status" value="1"/>
</dbReference>
<dbReference type="SUPFAM" id="SSF52540">
    <property type="entry name" value="P-loop containing nucleoside triphosphate hydrolases"/>
    <property type="match status" value="1"/>
</dbReference>
<proteinExistence type="predicted"/>
<feature type="domain" description="NB-ARC" evidence="3">
    <location>
        <begin position="41"/>
        <end position="196"/>
    </location>
</feature>
<evidence type="ECO:0000259" key="3">
    <source>
        <dbReference type="Pfam" id="PF00931"/>
    </source>
</evidence>
<dbReference type="Gene3D" id="3.40.50.300">
    <property type="entry name" value="P-loop containing nucleotide triphosphate hydrolases"/>
    <property type="match status" value="1"/>
</dbReference>
<dbReference type="STRING" id="218851.A0A2G5DEF1"/>
<dbReference type="GO" id="GO:0006952">
    <property type="term" value="P:defense response"/>
    <property type="evidence" value="ECO:0007669"/>
    <property type="project" value="UniProtKB-KW"/>
</dbReference>
<protein>
    <submittedName>
        <fullName evidence="5">Uncharacterized protein</fullName>
    </submittedName>
</protein>
<dbReference type="Pfam" id="PF23598">
    <property type="entry name" value="LRR_14"/>
    <property type="match status" value="1"/>
</dbReference>
<dbReference type="InterPro" id="IPR032675">
    <property type="entry name" value="LRR_dom_sf"/>
</dbReference>
<keyword evidence="1" id="KW-0433">Leucine-rich repeat</keyword>
<dbReference type="AlphaFoldDB" id="A0A2G5DEF1"/>
<keyword evidence="2" id="KW-0677">Repeat</keyword>
<evidence type="ECO:0000256" key="1">
    <source>
        <dbReference type="ARBA" id="ARBA00022614"/>
    </source>
</evidence>
<dbReference type="InterPro" id="IPR003591">
    <property type="entry name" value="Leu-rich_rpt_typical-subtyp"/>
</dbReference>
<dbReference type="GO" id="GO:0043531">
    <property type="term" value="F:ADP binding"/>
    <property type="evidence" value="ECO:0007669"/>
    <property type="project" value="InterPro"/>
</dbReference>
<evidence type="ECO:0000313" key="6">
    <source>
        <dbReference type="Proteomes" id="UP000230069"/>
    </source>
</evidence>
<dbReference type="Pfam" id="PF00931">
    <property type="entry name" value="NB-ARC"/>
    <property type="match status" value="1"/>
</dbReference>
<evidence type="ECO:0000256" key="2">
    <source>
        <dbReference type="ARBA" id="ARBA00022737"/>
    </source>
</evidence>
<dbReference type="Gene3D" id="3.80.10.10">
    <property type="entry name" value="Ribonuclease Inhibitor"/>
    <property type="match status" value="1"/>
</dbReference>
<dbReference type="InterPro" id="IPR055414">
    <property type="entry name" value="LRR_R13L4/SHOC2-like"/>
</dbReference>
<dbReference type="Proteomes" id="UP000230069">
    <property type="component" value="Unassembled WGS sequence"/>
</dbReference>
<dbReference type="OrthoDB" id="122245at2759"/>
<dbReference type="InParanoid" id="A0A2G5DEF1"/>
<dbReference type="EMBL" id="KZ305039">
    <property type="protein sequence ID" value="PIA41852.1"/>
    <property type="molecule type" value="Genomic_DNA"/>
</dbReference>
<dbReference type="PANTHER" id="PTHR47186">
    <property type="entry name" value="LEUCINE-RICH REPEAT-CONTAINING PROTEIN 57"/>
    <property type="match status" value="1"/>
</dbReference>
<dbReference type="PANTHER" id="PTHR47186:SF3">
    <property type="entry name" value="OS09G0267800 PROTEIN"/>
    <property type="match status" value="1"/>
</dbReference>
<organism evidence="5 6">
    <name type="scientific">Aquilegia coerulea</name>
    <name type="common">Rocky mountain columbine</name>
    <dbReference type="NCBI Taxonomy" id="218851"/>
    <lineage>
        <taxon>Eukaryota</taxon>
        <taxon>Viridiplantae</taxon>
        <taxon>Streptophyta</taxon>
        <taxon>Embryophyta</taxon>
        <taxon>Tracheophyta</taxon>
        <taxon>Spermatophyta</taxon>
        <taxon>Magnoliopsida</taxon>
        <taxon>Ranunculales</taxon>
        <taxon>Ranunculaceae</taxon>
        <taxon>Thalictroideae</taxon>
        <taxon>Aquilegia</taxon>
    </lineage>
</organism>
<feature type="domain" description="Disease resistance R13L4/SHOC-2-like LRR" evidence="4">
    <location>
        <begin position="348"/>
        <end position="548"/>
    </location>
</feature>
<name>A0A2G5DEF1_AQUCA</name>
<reference evidence="5 6" key="1">
    <citation type="submission" date="2017-09" db="EMBL/GenBank/DDBJ databases">
        <title>WGS assembly of Aquilegia coerulea Goldsmith.</title>
        <authorList>
            <person name="Hodges S."/>
            <person name="Kramer E."/>
            <person name="Nordborg M."/>
            <person name="Tomkins J."/>
            <person name="Borevitz J."/>
            <person name="Derieg N."/>
            <person name="Yan J."/>
            <person name="Mihaltcheva S."/>
            <person name="Hayes R.D."/>
            <person name="Rokhsar D."/>
        </authorList>
    </citation>
    <scope>NUCLEOTIDE SEQUENCE [LARGE SCALE GENOMIC DNA]</scope>
    <source>
        <strain evidence="6">cv. Goldsmith</strain>
    </source>
</reference>
<gene>
    <name evidence="5" type="ORF">AQUCO_02200348v1</name>
</gene>
<sequence length="792" mass="90287">MPIQEMEHVNVQQDFEAFKAGLSDQCPPVIEKAIKKISSIADNLFLGAVLFKGWNGIGKNRILKYVAKRAVESKAFDVVIWMIEREKNVSTSRKFQRRVAEQLGVTFSKDDSDDEEEQTVDENVKGRIRANLEEKTFILVHNGHWELSQLVSMGIPIRQGAQNTMVLVASSDKNRRYHEVVSMEEDLSVEDVWDVVREECVAIVAEYPILRRAHHITPEVIMECIMFHYYLSYGGYLVNYSTRLWFSEGYFVGEELDLKTTFDHGQVLFEALCDHCILDKSTSRLSSELNGVTRRMAQSNGYSNKVLQVFPEDDHHILSPHSCSKLSVLIFYGRVKILENMFEHMINVRTLDLSYTNIRSLPSSMIHLVNLRLLHLRFCSCLDPFQLSPMKALKKIELLDLSQTSLKELPDDFFDGLQSLRLLDLSNCSKLLSLPSSMSFLTNLEHLSLHSCESLSCIPSSIQGLEKLQVLYLSKTKLATIPEQFFQNMYKLKVLDLSFNHLLKSIPMSFSNLVNCQKLNLESCESLQTITPWLGGQGSLPIEHLNLSSCSSLQDIDHVLSSCSTKFPNIRSLNLTNTSVSQLSLSCCSYLEILHLQSNTALEKLDLSATKIKNFLLDDYLNLVRLKHFVFHNMKPQGANNWGQCGDGSTPHMHIQPIKWRKDGNEDGVFVSVENANMFRTLTSSSTFWTRFLVYVCPCKERGKVIGLPLKKATLPYKDILSKFKHLIPSYERCLEIERVSKFPKAISGVLSHAHYLTLHDETAIVRLSDFGIENMQELRECFMQRCHASLG</sequence>
<dbReference type="SMART" id="SM00369">
    <property type="entry name" value="LRR_TYP"/>
    <property type="match status" value="5"/>
</dbReference>
<evidence type="ECO:0000259" key="4">
    <source>
        <dbReference type="Pfam" id="PF23598"/>
    </source>
</evidence>
<keyword evidence="6" id="KW-1185">Reference proteome</keyword>
<accession>A0A2G5DEF1</accession>
<dbReference type="InterPro" id="IPR002182">
    <property type="entry name" value="NB-ARC"/>
</dbReference>
<evidence type="ECO:0000313" key="5">
    <source>
        <dbReference type="EMBL" id="PIA41852.1"/>
    </source>
</evidence>
<dbReference type="InterPro" id="IPR027417">
    <property type="entry name" value="P-loop_NTPase"/>
</dbReference>